<comment type="caution">
    <text evidence="1">The sequence shown here is derived from an EMBL/GenBank/DDBJ whole genome shotgun (WGS) entry which is preliminary data.</text>
</comment>
<accession>A0ACC1RXE9</accession>
<dbReference type="EMBL" id="JANRMS010001525">
    <property type="protein sequence ID" value="KAJ3527657.1"/>
    <property type="molecule type" value="Genomic_DNA"/>
</dbReference>
<organism evidence="1 2">
    <name type="scientific">Fusarium decemcellulare</name>
    <dbReference type="NCBI Taxonomy" id="57161"/>
    <lineage>
        <taxon>Eukaryota</taxon>
        <taxon>Fungi</taxon>
        <taxon>Dikarya</taxon>
        <taxon>Ascomycota</taxon>
        <taxon>Pezizomycotina</taxon>
        <taxon>Sordariomycetes</taxon>
        <taxon>Hypocreomycetidae</taxon>
        <taxon>Hypocreales</taxon>
        <taxon>Nectriaceae</taxon>
        <taxon>Fusarium</taxon>
        <taxon>Fusarium decemcellulare species complex</taxon>
    </lineage>
</organism>
<keyword evidence="2" id="KW-1185">Reference proteome</keyword>
<sequence length="501" mass="55552">MATEAALPAQPEMAEGRGVQIDSPIETQHIIRRMNAAYDWTGPDDPDNPRNFPARVRILSIGAISSLALVSTFAGAIYAPAQAAVMDEFHQNSLVAVLPLSLYNLGMACGPLVGAPLSETYGRKTVFVATTPIFLAFMVAAGFAKSITTLVICRFFAGIFASPNINNASATILDYVEHRHRGASLGIYYSLPSLGSTLAPLIGGFIVRSKGWRWTQWVAIIVTVAFYIPVLFTKETYKKVVLRRRAIRMGLGDTSSQQTSVGRTIRHFFTVLILRPLHMLFTEPIVTLVSLYNGFIFGLLYTFVISVPWIFRHYYDFSETGESLSYLGVTLGTLIACVPFVLIDFSFYQKRLRQWQHTHDETEQLPPENRLASAMVGSFLLPASLLIAGWTAEYRISWFVTVFFQGISMMASLLIYAGANLFMLDAYGPLYGASASGAMMLSRYTLSFAFPMFALQMFQSLGAGWATTILAGCTLLMAPIPWCFWVFGERLRKRSKYETSA</sequence>
<dbReference type="Proteomes" id="UP001148629">
    <property type="component" value="Unassembled WGS sequence"/>
</dbReference>
<proteinExistence type="predicted"/>
<reference evidence="1" key="1">
    <citation type="submission" date="2022-08" db="EMBL/GenBank/DDBJ databases">
        <title>Genome Sequence of Fusarium decemcellulare.</title>
        <authorList>
            <person name="Buettner E."/>
        </authorList>
    </citation>
    <scope>NUCLEOTIDE SEQUENCE</scope>
    <source>
        <strain evidence="1">Babe19</strain>
    </source>
</reference>
<name>A0ACC1RXE9_9HYPO</name>
<evidence type="ECO:0000313" key="2">
    <source>
        <dbReference type="Proteomes" id="UP001148629"/>
    </source>
</evidence>
<gene>
    <name evidence="1" type="ORF">NM208_g10592</name>
</gene>
<protein>
    <submittedName>
        <fullName evidence="1">Uncharacterized protein</fullName>
    </submittedName>
</protein>
<evidence type="ECO:0000313" key="1">
    <source>
        <dbReference type="EMBL" id="KAJ3527657.1"/>
    </source>
</evidence>